<evidence type="ECO:0000256" key="2">
    <source>
        <dbReference type="SAM" id="Phobius"/>
    </source>
</evidence>
<dbReference type="OrthoDB" id="5596129at2759"/>
<sequence>MLFNVIRYFKKDYREASFRFIVALIFIGIILGISMNKILIAFGIRKSEPLVTLQISNLTTIPVWSSFICGQGFAGATAQILKRGIPGKTADIATDLPQSSIQRTTTDILTTGDWTNQSGSWPCFIFNPGKNMFFNPGEIDQIIILGLVGQEPTPTPSGLLFGVFNNERGISSVDPFVSPVPSINTYTFTSYERIDVSNIPHSYFFVNKQNTITTSFENKQLAAKFAYSPDTYLVQKYTEKVQYTPYDLISNVGGLTTYALAVWFILFGRGKYRSWGLIQRYVLRNSPDARKKDHSNTLLPFTNEKSQDIDNNSTIVSSKNFDDEDRPSSAFYFSTSGTPTQSRFTNSLSPNTITPQSYYSSKELNKRIEAKINQKLWFVEQTLNRHYLSGFKLRRYDVDLKKLGFDTSYDDDNNEKVALTPPTIHHNWNNFDSNVQNNHKSIQIPHSLTPGNKSSKDNLNPEEQRAQYPNVAIGQVPLEKKQRGRNSGAGSGNYQQFVNTSTNVSTGVATTSPSSYYGQIPQIDNVNSNVNVNNNSTILSLPPLLQSGGPPQGDTPQGGAPQSPPPPQGASQGPPHLSP</sequence>
<dbReference type="EMBL" id="JEMT01029753">
    <property type="protein sequence ID" value="EXX50943.1"/>
    <property type="molecule type" value="Genomic_DNA"/>
</dbReference>
<proteinExistence type="predicted"/>
<keyword evidence="4" id="KW-1185">Reference proteome</keyword>
<evidence type="ECO:0000313" key="4">
    <source>
        <dbReference type="Proteomes" id="UP000022910"/>
    </source>
</evidence>
<feature type="region of interest" description="Disordered" evidence="1">
    <location>
        <begin position="468"/>
        <end position="496"/>
    </location>
</feature>
<keyword evidence="2" id="KW-1133">Transmembrane helix</keyword>
<organism evidence="3 4">
    <name type="scientific">Rhizophagus irregularis (strain DAOM 197198w)</name>
    <name type="common">Glomus intraradices</name>
    <dbReference type="NCBI Taxonomy" id="1432141"/>
    <lineage>
        <taxon>Eukaryota</taxon>
        <taxon>Fungi</taxon>
        <taxon>Fungi incertae sedis</taxon>
        <taxon>Mucoromycota</taxon>
        <taxon>Glomeromycotina</taxon>
        <taxon>Glomeromycetes</taxon>
        <taxon>Glomerales</taxon>
        <taxon>Glomeraceae</taxon>
        <taxon>Rhizophagus</taxon>
    </lineage>
</organism>
<feature type="compositionally biased region" description="Polar residues" evidence="1">
    <location>
        <begin position="442"/>
        <end position="453"/>
    </location>
</feature>
<dbReference type="HOGENOM" id="CLU_524916_0_0_1"/>
<keyword evidence="2" id="KW-0472">Membrane</keyword>
<feature type="region of interest" description="Disordered" evidence="1">
    <location>
        <begin position="537"/>
        <end position="579"/>
    </location>
</feature>
<reference evidence="3 4" key="1">
    <citation type="submission" date="2014-02" db="EMBL/GenBank/DDBJ databases">
        <title>Single nucleus genome sequencing reveals high similarity among nuclei of an endomycorrhizal fungus.</title>
        <authorList>
            <person name="Lin K."/>
            <person name="Geurts R."/>
            <person name="Zhang Z."/>
            <person name="Limpens E."/>
            <person name="Saunders D.G."/>
            <person name="Mu D."/>
            <person name="Pang E."/>
            <person name="Cao H."/>
            <person name="Cha H."/>
            <person name="Lin T."/>
            <person name="Zhou Q."/>
            <person name="Shang Y."/>
            <person name="Li Y."/>
            <person name="Ivanov S."/>
            <person name="Sharma T."/>
            <person name="Velzen R.V."/>
            <person name="Ruijter N.D."/>
            <person name="Aanen D.K."/>
            <person name="Win J."/>
            <person name="Kamoun S."/>
            <person name="Bisseling T."/>
            <person name="Huang S."/>
        </authorList>
    </citation>
    <scope>NUCLEOTIDE SEQUENCE [LARGE SCALE GENOMIC DNA]</scope>
    <source>
        <strain evidence="4">DAOM197198w</strain>
    </source>
</reference>
<name>A0A015L7Z9_RHIIW</name>
<comment type="caution">
    <text evidence="3">The sequence shown here is derived from an EMBL/GenBank/DDBJ whole genome shotgun (WGS) entry which is preliminary data.</text>
</comment>
<dbReference type="Proteomes" id="UP000022910">
    <property type="component" value="Unassembled WGS sequence"/>
</dbReference>
<keyword evidence="2" id="KW-0812">Transmembrane</keyword>
<gene>
    <name evidence="3" type="ORF">RirG_266020</name>
</gene>
<protein>
    <submittedName>
        <fullName evidence="3">Uncharacterized protein</fullName>
    </submittedName>
</protein>
<feature type="compositionally biased region" description="Low complexity" evidence="1">
    <location>
        <begin position="569"/>
        <end position="579"/>
    </location>
</feature>
<feature type="compositionally biased region" description="Low complexity" evidence="1">
    <location>
        <begin position="537"/>
        <end position="561"/>
    </location>
</feature>
<dbReference type="AlphaFoldDB" id="A0A015L7Z9"/>
<evidence type="ECO:0000313" key="3">
    <source>
        <dbReference type="EMBL" id="EXX50943.1"/>
    </source>
</evidence>
<evidence type="ECO:0000256" key="1">
    <source>
        <dbReference type="SAM" id="MobiDB-lite"/>
    </source>
</evidence>
<feature type="region of interest" description="Disordered" evidence="1">
    <location>
        <begin position="442"/>
        <end position="461"/>
    </location>
</feature>
<feature type="transmembrane region" description="Helical" evidence="2">
    <location>
        <begin position="20"/>
        <end position="44"/>
    </location>
</feature>
<accession>A0A015L7Z9</accession>